<dbReference type="Gene3D" id="1.25.10.10">
    <property type="entry name" value="Leucine-rich Repeat Variant"/>
    <property type="match status" value="2"/>
</dbReference>
<reference evidence="3" key="1">
    <citation type="submission" date="2018-09" db="EMBL/GenBank/DDBJ databases">
        <authorList>
            <person name="Livingstone P.G."/>
            <person name="Whitworth D.E."/>
        </authorList>
    </citation>
    <scope>NUCLEOTIDE SEQUENCE [LARGE SCALE GENOMIC DNA]</scope>
    <source>
        <strain evidence="3">CA054A</strain>
    </source>
</reference>
<dbReference type="SUPFAM" id="SSF48371">
    <property type="entry name" value="ARM repeat"/>
    <property type="match status" value="1"/>
</dbReference>
<name>A0A3A8IPW1_9BACT</name>
<evidence type="ECO:0000313" key="3">
    <source>
        <dbReference type="Proteomes" id="UP000268094"/>
    </source>
</evidence>
<comment type="caution">
    <text evidence="2">The sequence shown here is derived from an EMBL/GenBank/DDBJ whole genome shotgun (WGS) entry which is preliminary data.</text>
</comment>
<dbReference type="EMBL" id="RAVZ01000132">
    <property type="protein sequence ID" value="RKG85487.1"/>
    <property type="molecule type" value="Genomic_DNA"/>
</dbReference>
<feature type="chain" id="PRO_5017215160" description="HEAT repeat domain-containing protein" evidence="1">
    <location>
        <begin position="19"/>
        <end position="530"/>
    </location>
</feature>
<feature type="signal peptide" evidence="1">
    <location>
        <begin position="1"/>
        <end position="18"/>
    </location>
</feature>
<evidence type="ECO:0000256" key="1">
    <source>
        <dbReference type="SAM" id="SignalP"/>
    </source>
</evidence>
<dbReference type="Proteomes" id="UP000268094">
    <property type="component" value="Unassembled WGS sequence"/>
</dbReference>
<gene>
    <name evidence="2" type="ORF">D7V88_19765</name>
</gene>
<dbReference type="PANTHER" id="PTHR12697">
    <property type="entry name" value="PBS LYASE HEAT-LIKE PROTEIN"/>
    <property type="match status" value="1"/>
</dbReference>
<organism evidence="2 3">
    <name type="scientific">Corallococcus terminator</name>
    <dbReference type="NCBI Taxonomy" id="2316733"/>
    <lineage>
        <taxon>Bacteria</taxon>
        <taxon>Pseudomonadati</taxon>
        <taxon>Myxococcota</taxon>
        <taxon>Myxococcia</taxon>
        <taxon>Myxococcales</taxon>
        <taxon>Cystobacterineae</taxon>
        <taxon>Myxococcaceae</taxon>
        <taxon>Corallococcus</taxon>
    </lineage>
</organism>
<dbReference type="AlphaFoldDB" id="A0A3A8IPW1"/>
<accession>A0A3A8IPW1</accession>
<dbReference type="PANTHER" id="PTHR12697:SF5">
    <property type="entry name" value="DEOXYHYPUSINE HYDROXYLASE"/>
    <property type="match status" value="1"/>
</dbReference>
<dbReference type="InterPro" id="IPR011989">
    <property type="entry name" value="ARM-like"/>
</dbReference>
<evidence type="ECO:0000313" key="2">
    <source>
        <dbReference type="EMBL" id="RKG85487.1"/>
    </source>
</evidence>
<dbReference type="Pfam" id="PF13646">
    <property type="entry name" value="HEAT_2"/>
    <property type="match status" value="1"/>
</dbReference>
<dbReference type="InterPro" id="IPR016024">
    <property type="entry name" value="ARM-type_fold"/>
</dbReference>
<protein>
    <recommendedName>
        <fullName evidence="4">HEAT repeat domain-containing protein</fullName>
    </recommendedName>
</protein>
<keyword evidence="3" id="KW-1185">Reference proteome</keyword>
<dbReference type="InterPro" id="IPR004155">
    <property type="entry name" value="PBS_lyase_HEAT"/>
</dbReference>
<keyword evidence="1" id="KW-0732">Signal</keyword>
<sequence length="530" mass="55679">MRCLLLLVLLLAASPSRAGTVASECWSSCRRHVTDPSLRARTCPVCVTGGRVDSWVAGLGAGGQEAQVALASALKDPSWRVRWAAVRAGARSRGLTDRRALADWITDTPPDADLGPCLTAVRAAADAGKSTADFLHDAGARGPSAAARVWERKESIRQVLLLEMFAQEPSVRMPALLHLATFQGRSATRVVLDAVASRPVAGDEVMASLLFAVAERQRVSVGRLLLLEAKPPDEAAVNRLFAVYSREIDALRPDLGSGDAQRRRTAAAGLRRYGPLASRELEGALGDGDARVREHAARGLAEAGGKPLREVSLQGVKAAETAEAARPWLEAMAHEKGCAAFLKDVADGRNARTPEIQGEAVAVMGDCTEGGSPMRRLIPYASSKVSSVRAGAVRALGALPRNPDALELAATALEDGDPEVVAAALDVLATYRQPSRGDDAAGLLGSDHPAVRAAAARALEFVGRAPHVRVLAERLLTDPVAEVRVAAARTLSVLGGPQAVAALSEAAARDADSHVKHVSQDGLRRLGFGR</sequence>
<dbReference type="OrthoDB" id="5484014at2"/>
<dbReference type="GO" id="GO:0016491">
    <property type="term" value="F:oxidoreductase activity"/>
    <property type="evidence" value="ECO:0007669"/>
    <property type="project" value="TreeGrafter"/>
</dbReference>
<proteinExistence type="predicted"/>
<evidence type="ECO:0008006" key="4">
    <source>
        <dbReference type="Google" id="ProtNLM"/>
    </source>
</evidence>
<dbReference type="SMART" id="SM00567">
    <property type="entry name" value="EZ_HEAT"/>
    <property type="match status" value="3"/>
</dbReference>